<dbReference type="InterPro" id="IPR036691">
    <property type="entry name" value="Endo/exonu/phosph_ase_sf"/>
</dbReference>
<dbReference type="SUPFAM" id="SSF56219">
    <property type="entry name" value="DNase I-like"/>
    <property type="match status" value="1"/>
</dbReference>
<dbReference type="InterPro" id="IPR005135">
    <property type="entry name" value="Endo/exonuclease/phosphatase"/>
</dbReference>
<proteinExistence type="predicted"/>
<protein>
    <submittedName>
        <fullName evidence="2">Endonuclease/exonuclease/phosphatase family protein</fullName>
    </submittedName>
</protein>
<organism evidence="2 3">
    <name type="scientific">Acidimangrovimonas pyrenivorans</name>
    <dbReference type="NCBI Taxonomy" id="2030798"/>
    <lineage>
        <taxon>Bacteria</taxon>
        <taxon>Pseudomonadati</taxon>
        <taxon>Pseudomonadota</taxon>
        <taxon>Alphaproteobacteria</taxon>
        <taxon>Rhodobacterales</taxon>
        <taxon>Paracoccaceae</taxon>
        <taxon>Acidimangrovimonas</taxon>
    </lineage>
</organism>
<keyword evidence="2" id="KW-0378">Hydrolase</keyword>
<name>A0ABV7ALH3_9RHOB</name>
<dbReference type="Proteomes" id="UP001595443">
    <property type="component" value="Unassembled WGS sequence"/>
</dbReference>
<feature type="domain" description="Endonuclease/exonuclease/phosphatase" evidence="1">
    <location>
        <begin position="19"/>
        <end position="233"/>
    </location>
</feature>
<accession>A0ABV7ALH3</accession>
<dbReference type="EMBL" id="JBHRSK010000018">
    <property type="protein sequence ID" value="MFC2970274.1"/>
    <property type="molecule type" value="Genomic_DNA"/>
</dbReference>
<dbReference type="GO" id="GO:0004519">
    <property type="term" value="F:endonuclease activity"/>
    <property type="evidence" value="ECO:0007669"/>
    <property type="project" value="UniProtKB-KW"/>
</dbReference>
<gene>
    <name evidence="2" type="ORF">ACFOES_19425</name>
</gene>
<evidence type="ECO:0000259" key="1">
    <source>
        <dbReference type="Pfam" id="PF03372"/>
    </source>
</evidence>
<evidence type="ECO:0000313" key="3">
    <source>
        <dbReference type="Proteomes" id="UP001595443"/>
    </source>
</evidence>
<comment type="caution">
    <text evidence="2">The sequence shown here is derived from an EMBL/GenBank/DDBJ whole genome shotgun (WGS) entry which is preliminary data.</text>
</comment>
<sequence>MDALPDTLPDAPGERLRIASYNIRKCLGTDRRRNPERTMRVIKRTAAEIAVLQEADRRLGDRPAALTPEVIAQASDYTPLPIAKNHVSLGWHGNAILVRPWIELEDLHHLDLPSFEPRGAVAADLRRDGQLLRVVGVHLGLRTPDRLRQLGAISDWLATQTRLPTLILGDFNEWSATAPLAPLKPDFNVLAPGPSFHARLRLAPLDRIAHCDLWEPARTGMLDEGEALRASDHLPIWGEFRLPG</sequence>
<evidence type="ECO:0000313" key="2">
    <source>
        <dbReference type="EMBL" id="MFC2970274.1"/>
    </source>
</evidence>
<dbReference type="RefSeq" id="WP_377835087.1">
    <property type="nucleotide sequence ID" value="NZ_JBHRSK010000018.1"/>
</dbReference>
<keyword evidence="2" id="KW-0540">Nuclease</keyword>
<dbReference type="Gene3D" id="3.60.10.10">
    <property type="entry name" value="Endonuclease/exonuclease/phosphatase"/>
    <property type="match status" value="1"/>
</dbReference>
<dbReference type="Pfam" id="PF03372">
    <property type="entry name" value="Exo_endo_phos"/>
    <property type="match status" value="1"/>
</dbReference>
<keyword evidence="3" id="KW-1185">Reference proteome</keyword>
<reference evidence="3" key="1">
    <citation type="journal article" date="2019" name="Int. J. Syst. Evol. Microbiol.">
        <title>The Global Catalogue of Microorganisms (GCM) 10K type strain sequencing project: providing services to taxonomists for standard genome sequencing and annotation.</title>
        <authorList>
            <consortium name="The Broad Institute Genomics Platform"/>
            <consortium name="The Broad Institute Genome Sequencing Center for Infectious Disease"/>
            <person name="Wu L."/>
            <person name="Ma J."/>
        </authorList>
    </citation>
    <scope>NUCLEOTIDE SEQUENCE [LARGE SCALE GENOMIC DNA]</scope>
    <source>
        <strain evidence="3">KCTC 62192</strain>
    </source>
</reference>
<keyword evidence="2" id="KW-0255">Endonuclease</keyword>